<sequence length="100" mass="11107">MYANCLTPVSKSAVCPVLQAFVASVLAQCGCIIICAFNGNKHSNATFWCTFDAVAKLINITYLNTVYTSLRKLCAHKRTKKVLHILFVFVTKALRFICIC</sequence>
<name>A0A023G0D3_AMBTT</name>
<accession>A0A023G0D3</accession>
<evidence type="ECO:0000313" key="1">
    <source>
        <dbReference type="EMBL" id="JAC27601.1"/>
    </source>
</evidence>
<dbReference type="AlphaFoldDB" id="A0A023G0D3"/>
<proteinExistence type="evidence at transcript level"/>
<reference evidence="1" key="1">
    <citation type="submission" date="2014-03" db="EMBL/GenBank/DDBJ databases">
        <title>The sialotranscriptome of Amblyomma triste, Amblyomma parvum and Amblyomma cajennense ticks, uncovered by 454-based RNA-seq.</title>
        <authorList>
            <person name="Garcia G.R."/>
            <person name="Gardinassi L.G."/>
            <person name="Ribeiro J.M."/>
            <person name="Anatriello E."/>
            <person name="Ferreira B.R."/>
            <person name="Moreira H.N."/>
            <person name="Mafra C."/>
            <person name="Olegario M.M."/>
            <person name="Szabo P.J."/>
            <person name="Miranda-Santos I.K."/>
            <person name="Maruyama S.R."/>
        </authorList>
    </citation>
    <scope>NUCLEOTIDE SEQUENCE</scope>
    <source>
        <strain evidence="1">Mato Grasso do Sul</strain>
        <tissue evidence="1">Salivary glands</tissue>
    </source>
</reference>
<organism evidence="1">
    <name type="scientific">Amblyomma triste</name>
    <name type="common">Neotropical tick</name>
    <dbReference type="NCBI Taxonomy" id="251400"/>
    <lineage>
        <taxon>Eukaryota</taxon>
        <taxon>Metazoa</taxon>
        <taxon>Ecdysozoa</taxon>
        <taxon>Arthropoda</taxon>
        <taxon>Chelicerata</taxon>
        <taxon>Arachnida</taxon>
        <taxon>Acari</taxon>
        <taxon>Parasitiformes</taxon>
        <taxon>Ixodida</taxon>
        <taxon>Ixodoidea</taxon>
        <taxon>Ixodidae</taxon>
        <taxon>Amblyomminae</taxon>
        <taxon>Amblyomma</taxon>
    </lineage>
</organism>
<dbReference type="EMBL" id="GBBM01007817">
    <property type="protein sequence ID" value="JAC27601.1"/>
    <property type="molecule type" value="mRNA"/>
</dbReference>
<protein>
    <submittedName>
        <fullName evidence="1">Uncharacterized protein</fullName>
    </submittedName>
</protein>